<reference evidence="5" key="1">
    <citation type="journal article" date="2019" name="Int. J. Syst. Evol. Microbiol.">
        <title>The Global Catalogue of Microorganisms (GCM) 10K type strain sequencing project: providing services to taxonomists for standard genome sequencing and annotation.</title>
        <authorList>
            <consortium name="The Broad Institute Genomics Platform"/>
            <consortium name="The Broad Institute Genome Sequencing Center for Infectious Disease"/>
            <person name="Wu L."/>
            <person name="Ma J."/>
        </authorList>
    </citation>
    <scope>NUCLEOTIDE SEQUENCE [LARGE SCALE GENOMIC DNA]</scope>
    <source>
        <strain evidence="5">NBRC 112416</strain>
    </source>
</reference>
<evidence type="ECO:0000256" key="1">
    <source>
        <dbReference type="ARBA" id="ARBA00007592"/>
    </source>
</evidence>
<sequence>MTLLNEDAKGVYVIAVTPFAEDGALDLTSVDRMVDFYEEAGATGLTILGQLGEAPKLTAEESCVLTERVIKRLDGRLPVVVGVSAPGLAPMRELAETVMGMGAAGVMVAPPWTLKTDDQIFSYYAGVGEALGETPFVLQDYPLTTNVAIAPKVIERIVREVPTCVMLKHEDWPGLAKISVLRAASDKGEVRRISILCGNGGLFLPEEMGRGADGAMTGFCYPEMMVGVVGAYQAGNVERAHDIFNAYLPLARYEQQQGIGLACRKYVLAKRGVIATGNLRKPGVALTPADIADIERLLARQARRLEEIGA</sequence>
<dbReference type="SMART" id="SM01130">
    <property type="entry name" value="DHDPS"/>
    <property type="match status" value="1"/>
</dbReference>
<dbReference type="InterPro" id="IPR013785">
    <property type="entry name" value="Aldolase_TIM"/>
</dbReference>
<evidence type="ECO:0000256" key="3">
    <source>
        <dbReference type="PIRNR" id="PIRNR001365"/>
    </source>
</evidence>
<dbReference type="PIRSF" id="PIRSF001365">
    <property type="entry name" value="DHDPS"/>
    <property type="match status" value="1"/>
</dbReference>
<dbReference type="RefSeq" id="WP_284338538.1">
    <property type="nucleotide sequence ID" value="NZ_BSNS01000002.1"/>
</dbReference>
<dbReference type="InterPro" id="IPR002220">
    <property type="entry name" value="DapA-like"/>
</dbReference>
<gene>
    <name evidence="4" type="ORF">GCM10010862_03340</name>
</gene>
<dbReference type="Proteomes" id="UP001156691">
    <property type="component" value="Unassembled WGS sequence"/>
</dbReference>
<dbReference type="Gene3D" id="3.20.20.70">
    <property type="entry name" value="Aldolase class I"/>
    <property type="match status" value="1"/>
</dbReference>
<proteinExistence type="inferred from homology"/>
<dbReference type="EMBL" id="BSNS01000002">
    <property type="protein sequence ID" value="GLQ53076.1"/>
    <property type="molecule type" value="Genomic_DNA"/>
</dbReference>
<evidence type="ECO:0000256" key="2">
    <source>
        <dbReference type="ARBA" id="ARBA00023239"/>
    </source>
</evidence>
<dbReference type="CDD" id="cd00408">
    <property type="entry name" value="DHDPS-like"/>
    <property type="match status" value="1"/>
</dbReference>
<evidence type="ECO:0000313" key="4">
    <source>
        <dbReference type="EMBL" id="GLQ53076.1"/>
    </source>
</evidence>
<evidence type="ECO:0000313" key="5">
    <source>
        <dbReference type="Proteomes" id="UP001156691"/>
    </source>
</evidence>
<organism evidence="4 5">
    <name type="scientific">Devosia nitrariae</name>
    <dbReference type="NCBI Taxonomy" id="2071872"/>
    <lineage>
        <taxon>Bacteria</taxon>
        <taxon>Pseudomonadati</taxon>
        <taxon>Pseudomonadota</taxon>
        <taxon>Alphaproteobacteria</taxon>
        <taxon>Hyphomicrobiales</taxon>
        <taxon>Devosiaceae</taxon>
        <taxon>Devosia</taxon>
    </lineage>
</organism>
<comment type="similarity">
    <text evidence="1 3">Belongs to the DapA family.</text>
</comment>
<comment type="caution">
    <text evidence="4">The sequence shown here is derived from an EMBL/GenBank/DDBJ whole genome shotgun (WGS) entry which is preliminary data.</text>
</comment>
<dbReference type="SUPFAM" id="SSF51569">
    <property type="entry name" value="Aldolase"/>
    <property type="match status" value="1"/>
</dbReference>
<protein>
    <submittedName>
        <fullName evidence="4">Dihydrodipicolinate synthase family protein</fullName>
    </submittedName>
</protein>
<dbReference type="PANTHER" id="PTHR12128">
    <property type="entry name" value="DIHYDRODIPICOLINATE SYNTHASE"/>
    <property type="match status" value="1"/>
</dbReference>
<keyword evidence="2 3" id="KW-0456">Lyase</keyword>
<name>A0ABQ5VZK9_9HYPH</name>
<keyword evidence="5" id="KW-1185">Reference proteome</keyword>
<dbReference type="Pfam" id="PF00701">
    <property type="entry name" value="DHDPS"/>
    <property type="match status" value="1"/>
</dbReference>
<dbReference type="PRINTS" id="PR00146">
    <property type="entry name" value="DHPICSNTHASE"/>
</dbReference>
<dbReference type="PANTHER" id="PTHR12128:SF66">
    <property type="entry name" value="4-HYDROXY-2-OXOGLUTARATE ALDOLASE, MITOCHONDRIAL"/>
    <property type="match status" value="1"/>
</dbReference>
<accession>A0ABQ5VZK9</accession>